<dbReference type="AlphaFoldDB" id="A0AAP0QF62"/>
<proteinExistence type="predicted"/>
<evidence type="ECO:0000313" key="2">
    <source>
        <dbReference type="Proteomes" id="UP001428341"/>
    </source>
</evidence>
<comment type="caution">
    <text evidence="1">The sequence shown here is derived from an EMBL/GenBank/DDBJ whole genome shotgun (WGS) entry which is preliminary data.</text>
</comment>
<dbReference type="EMBL" id="JBCGBO010000007">
    <property type="protein sequence ID" value="KAK9187398.1"/>
    <property type="molecule type" value="Genomic_DNA"/>
</dbReference>
<protein>
    <submittedName>
        <fullName evidence="1">Uncharacterized protein</fullName>
    </submittedName>
</protein>
<evidence type="ECO:0000313" key="1">
    <source>
        <dbReference type="EMBL" id="KAK9187398.1"/>
    </source>
</evidence>
<reference evidence="1 2" key="1">
    <citation type="submission" date="2024-05" db="EMBL/GenBank/DDBJ databases">
        <title>Haplotype-resolved chromosome-level genome assembly of Huyou (Citrus changshanensis).</title>
        <authorList>
            <person name="Miao C."/>
            <person name="Chen W."/>
            <person name="Wu Y."/>
            <person name="Wang L."/>
            <person name="Zhao S."/>
            <person name="Grierson D."/>
            <person name="Xu C."/>
            <person name="Chen K."/>
        </authorList>
    </citation>
    <scope>NUCLEOTIDE SEQUENCE [LARGE SCALE GENOMIC DNA]</scope>
    <source>
        <strain evidence="1">01-14</strain>
        <tissue evidence="1">Leaf</tissue>
    </source>
</reference>
<dbReference type="Proteomes" id="UP001428341">
    <property type="component" value="Unassembled WGS sequence"/>
</dbReference>
<keyword evidence="2" id="KW-1185">Reference proteome</keyword>
<sequence>MLLNSLKEKLRLLHQKSGLDDKNLEIASGEDFLVDKPYGFPSVGGKAPTASCTVYYSIDDIGSFIGAFGDGLGRIVMRD</sequence>
<accession>A0AAP0QF62</accession>
<organism evidence="1 2">
    <name type="scientific">Citrus x changshan-huyou</name>
    <dbReference type="NCBI Taxonomy" id="2935761"/>
    <lineage>
        <taxon>Eukaryota</taxon>
        <taxon>Viridiplantae</taxon>
        <taxon>Streptophyta</taxon>
        <taxon>Embryophyta</taxon>
        <taxon>Tracheophyta</taxon>
        <taxon>Spermatophyta</taxon>
        <taxon>Magnoliopsida</taxon>
        <taxon>eudicotyledons</taxon>
        <taxon>Gunneridae</taxon>
        <taxon>Pentapetalae</taxon>
        <taxon>rosids</taxon>
        <taxon>malvids</taxon>
        <taxon>Sapindales</taxon>
        <taxon>Rutaceae</taxon>
        <taxon>Aurantioideae</taxon>
        <taxon>Citrus</taxon>
    </lineage>
</organism>
<name>A0AAP0QF62_9ROSI</name>
<gene>
    <name evidence="1" type="ORF">WN944_018792</name>
</gene>